<dbReference type="GO" id="GO:0004852">
    <property type="term" value="F:uroporphyrinogen-III synthase activity"/>
    <property type="evidence" value="ECO:0007669"/>
    <property type="project" value="InterPro"/>
</dbReference>
<dbReference type="InterPro" id="IPR036108">
    <property type="entry name" value="4pyrrol_syn_uPrphyn_synt_sf"/>
</dbReference>
<dbReference type="AlphaFoldDB" id="A0A1Y1RTR7"/>
<organism evidence="2 3">
    <name type="scientific">Rothia nasimurium</name>
    <dbReference type="NCBI Taxonomy" id="85336"/>
    <lineage>
        <taxon>Bacteria</taxon>
        <taxon>Bacillati</taxon>
        <taxon>Actinomycetota</taxon>
        <taxon>Actinomycetes</taxon>
        <taxon>Micrococcales</taxon>
        <taxon>Micrococcaceae</taxon>
        <taxon>Rothia</taxon>
    </lineage>
</organism>
<dbReference type="PANTHER" id="PTHR40082">
    <property type="entry name" value="BLR5956 PROTEIN"/>
    <property type="match status" value="1"/>
</dbReference>
<evidence type="ECO:0000259" key="1">
    <source>
        <dbReference type="Pfam" id="PF02602"/>
    </source>
</evidence>
<gene>
    <name evidence="2" type="ORF">A7979_08740</name>
</gene>
<dbReference type="SUPFAM" id="SSF69618">
    <property type="entry name" value="HemD-like"/>
    <property type="match status" value="1"/>
</dbReference>
<dbReference type="OrthoDB" id="213853at2"/>
<sequence length="283" mass="29456">MTSSPSSHRPSADPDTGLLAGKTIAVTASRRIEEQVAAFERQGARVLVAPTVRIVPVADDTELHAATDHILAHHPDILLVTTGYGLNGWFDSARARGLEEQLRQALAEATILVRGAKGRGAVRGLGFEDAGMAAQERTSALVDLALERGVAGQHVVVQQHGSPDAAQEARLVAAGARVTAVVPHRWEAPERPELVDDLLDAVVAGEVDAVTFTAAPAVTALFESASARGVLPQVVEAFKTGTIAAAVGPVTAEPLEEAGIAPLAPERFRLGALVKELTAALVD</sequence>
<dbReference type="EMBL" id="LXWF01000001">
    <property type="protein sequence ID" value="ORC25086.1"/>
    <property type="molecule type" value="Genomic_DNA"/>
</dbReference>
<dbReference type="GO" id="GO:0006780">
    <property type="term" value="P:uroporphyrinogen III biosynthetic process"/>
    <property type="evidence" value="ECO:0007669"/>
    <property type="project" value="InterPro"/>
</dbReference>
<dbReference type="Pfam" id="PF02602">
    <property type="entry name" value="HEM4"/>
    <property type="match status" value="1"/>
</dbReference>
<keyword evidence="3" id="KW-1185">Reference proteome</keyword>
<dbReference type="InterPro" id="IPR039793">
    <property type="entry name" value="UROS/Hem4"/>
</dbReference>
<dbReference type="RefSeq" id="WP_083090548.1">
    <property type="nucleotide sequence ID" value="NZ_LXWF01000001.1"/>
</dbReference>
<dbReference type="InterPro" id="IPR003754">
    <property type="entry name" value="4pyrrol_synth_uPrphyn_synth"/>
</dbReference>
<feature type="domain" description="Tetrapyrrole biosynthesis uroporphyrinogen III synthase" evidence="1">
    <location>
        <begin position="36"/>
        <end position="274"/>
    </location>
</feature>
<accession>A0A1Y1RTR7</accession>
<evidence type="ECO:0000313" key="3">
    <source>
        <dbReference type="Proteomes" id="UP000192359"/>
    </source>
</evidence>
<comment type="caution">
    <text evidence="2">The sequence shown here is derived from an EMBL/GenBank/DDBJ whole genome shotgun (WGS) entry which is preliminary data.</text>
</comment>
<dbReference type="CDD" id="cd06578">
    <property type="entry name" value="HemD"/>
    <property type="match status" value="1"/>
</dbReference>
<protein>
    <recommendedName>
        <fullName evidence="1">Tetrapyrrole biosynthesis uroporphyrinogen III synthase domain-containing protein</fullName>
    </recommendedName>
</protein>
<proteinExistence type="predicted"/>
<evidence type="ECO:0000313" key="2">
    <source>
        <dbReference type="EMBL" id="ORC25086.1"/>
    </source>
</evidence>
<dbReference type="Proteomes" id="UP000192359">
    <property type="component" value="Unassembled WGS sequence"/>
</dbReference>
<dbReference type="Gene3D" id="3.40.50.10090">
    <property type="match status" value="2"/>
</dbReference>
<name>A0A1Y1RTR7_9MICC</name>
<dbReference type="NCBIfam" id="NF005568">
    <property type="entry name" value="PRK07239.1"/>
    <property type="match status" value="1"/>
</dbReference>
<reference evidence="2 3" key="1">
    <citation type="submission" date="2016-05" db="EMBL/GenBank/DDBJ databases">
        <title>Draft genome sequence of a porcine commensal Rothia nasimurium.</title>
        <authorList>
            <person name="Gaiser R.A."/>
            <person name="Van Baarlen P."/>
            <person name="Wells J.M."/>
        </authorList>
    </citation>
    <scope>NUCLEOTIDE SEQUENCE [LARGE SCALE GENOMIC DNA]</scope>
    <source>
        <strain evidence="2 3">PT-32</strain>
    </source>
</reference>
<dbReference type="PANTHER" id="PTHR40082:SF1">
    <property type="entry name" value="BLR5956 PROTEIN"/>
    <property type="match status" value="1"/>
</dbReference>